<reference evidence="2 3" key="1">
    <citation type="journal article" date="2019" name="Commun. Biol.">
        <title>The bagworm genome reveals a unique fibroin gene that provides high tensile strength.</title>
        <authorList>
            <person name="Kono N."/>
            <person name="Nakamura H."/>
            <person name="Ohtoshi R."/>
            <person name="Tomita M."/>
            <person name="Numata K."/>
            <person name="Arakawa K."/>
        </authorList>
    </citation>
    <scope>NUCLEOTIDE SEQUENCE [LARGE SCALE GENOMIC DNA]</scope>
</reference>
<dbReference type="EMBL" id="BGZK01004717">
    <property type="protein sequence ID" value="GBP10514.1"/>
    <property type="molecule type" value="Genomic_DNA"/>
</dbReference>
<organism evidence="2 3">
    <name type="scientific">Eumeta variegata</name>
    <name type="common">Bagworm moth</name>
    <name type="synonym">Eumeta japonica</name>
    <dbReference type="NCBI Taxonomy" id="151549"/>
    <lineage>
        <taxon>Eukaryota</taxon>
        <taxon>Metazoa</taxon>
        <taxon>Ecdysozoa</taxon>
        <taxon>Arthropoda</taxon>
        <taxon>Hexapoda</taxon>
        <taxon>Insecta</taxon>
        <taxon>Pterygota</taxon>
        <taxon>Neoptera</taxon>
        <taxon>Endopterygota</taxon>
        <taxon>Lepidoptera</taxon>
        <taxon>Glossata</taxon>
        <taxon>Ditrysia</taxon>
        <taxon>Tineoidea</taxon>
        <taxon>Psychidae</taxon>
        <taxon>Oiketicinae</taxon>
        <taxon>Eumeta</taxon>
    </lineage>
</organism>
<evidence type="ECO:0000256" key="1">
    <source>
        <dbReference type="SAM" id="Phobius"/>
    </source>
</evidence>
<feature type="transmembrane region" description="Helical" evidence="1">
    <location>
        <begin position="15"/>
        <end position="35"/>
    </location>
</feature>
<evidence type="ECO:0000313" key="2">
    <source>
        <dbReference type="EMBL" id="GBP10514.1"/>
    </source>
</evidence>
<proteinExistence type="predicted"/>
<keyword evidence="1" id="KW-0472">Membrane</keyword>
<gene>
    <name evidence="2" type="ORF">EVAR_91796_1</name>
</gene>
<sequence length="118" mass="13461">MEVCHLWAFLSTTEIYVYFILSFTFIFIIVALLACERYQYIVDETKDDLRSTEVNGHQRRSAVECSNSCHHSLEILGVFDVNHLYAHWTGGETKTSQNSGDLGFGLTPCASALHRQRE</sequence>
<evidence type="ECO:0000313" key="3">
    <source>
        <dbReference type="Proteomes" id="UP000299102"/>
    </source>
</evidence>
<accession>A0A4C1T8P8</accession>
<keyword evidence="1" id="KW-0812">Transmembrane</keyword>
<keyword evidence="3" id="KW-1185">Reference proteome</keyword>
<name>A0A4C1T8P8_EUMVA</name>
<dbReference type="AlphaFoldDB" id="A0A4C1T8P8"/>
<protein>
    <submittedName>
        <fullName evidence="2">Uncharacterized protein</fullName>
    </submittedName>
</protein>
<dbReference type="Proteomes" id="UP000299102">
    <property type="component" value="Unassembled WGS sequence"/>
</dbReference>
<comment type="caution">
    <text evidence="2">The sequence shown here is derived from an EMBL/GenBank/DDBJ whole genome shotgun (WGS) entry which is preliminary data.</text>
</comment>
<keyword evidence="1" id="KW-1133">Transmembrane helix</keyword>